<feature type="domain" description="N-acetyltransferase" evidence="1">
    <location>
        <begin position="2"/>
        <end position="179"/>
    </location>
</feature>
<reference evidence="2 3" key="1">
    <citation type="submission" date="2018-05" db="EMBL/GenBank/DDBJ databases">
        <title>Freshwater and sediment microbial communities from various areas in North America, analyzing microbe dynamics in response to fracking.</title>
        <authorList>
            <person name="Lamendella R."/>
        </authorList>
    </citation>
    <scope>NUCLEOTIDE SEQUENCE [LARGE SCALE GENOMIC DNA]</scope>
    <source>
        <strain evidence="2 3">15_TX</strain>
    </source>
</reference>
<protein>
    <submittedName>
        <fullName evidence="2">L-amino acid N-acyltransferase YncA</fullName>
    </submittedName>
</protein>
<dbReference type="InterPro" id="IPR016181">
    <property type="entry name" value="Acyl_CoA_acyltransferase"/>
</dbReference>
<dbReference type="EMBL" id="QGTW01000030">
    <property type="protein sequence ID" value="PWW17159.1"/>
    <property type="molecule type" value="Genomic_DNA"/>
</dbReference>
<dbReference type="Gene3D" id="3.40.630.30">
    <property type="match status" value="1"/>
</dbReference>
<comment type="caution">
    <text evidence="2">The sequence shown here is derived from an EMBL/GenBank/DDBJ whole genome shotgun (WGS) entry which is preliminary data.</text>
</comment>
<proteinExistence type="predicted"/>
<sequence>MVVIRRAVLEDSRAIAEVHVKSWQETYIGILDQNFLDNLKVESREKIWLEALNSKKEIEPVFAAETDEGQIVGFSSFGPERTKRFGADGELYAIYLLEKHQGNQVGTKLFLAGVKELSKAGFSTVLVWVLADNKSRQFYEKFYPEKANEEEITIAGTKCVEIAFVWRDIKGLINSLEKSIH</sequence>
<dbReference type="CDD" id="cd04301">
    <property type="entry name" value="NAT_SF"/>
    <property type="match status" value="1"/>
</dbReference>
<dbReference type="OrthoDB" id="5292888at2"/>
<keyword evidence="2" id="KW-0808">Transferase</keyword>
<dbReference type="SUPFAM" id="SSF55729">
    <property type="entry name" value="Acyl-CoA N-acyltransferases (Nat)"/>
    <property type="match status" value="1"/>
</dbReference>
<evidence type="ECO:0000259" key="1">
    <source>
        <dbReference type="PROSITE" id="PS51186"/>
    </source>
</evidence>
<gene>
    <name evidence="2" type="ORF">DFO73_1302</name>
</gene>
<dbReference type="PROSITE" id="PS51186">
    <property type="entry name" value="GNAT"/>
    <property type="match status" value="1"/>
</dbReference>
<dbReference type="GO" id="GO:0016747">
    <property type="term" value="F:acyltransferase activity, transferring groups other than amino-acyl groups"/>
    <property type="evidence" value="ECO:0007669"/>
    <property type="project" value="InterPro"/>
</dbReference>
<dbReference type="RefSeq" id="WP_110067900.1">
    <property type="nucleotide sequence ID" value="NZ_QGTW01000030.1"/>
</dbReference>
<keyword evidence="2" id="KW-0012">Acyltransferase</keyword>
<dbReference type="AlphaFoldDB" id="A0A2V2ZB23"/>
<name>A0A2V2ZB23_9BACI</name>
<dbReference type="Pfam" id="PF00583">
    <property type="entry name" value="Acetyltransf_1"/>
    <property type="match status" value="1"/>
</dbReference>
<evidence type="ECO:0000313" key="2">
    <source>
        <dbReference type="EMBL" id="PWW17159.1"/>
    </source>
</evidence>
<accession>A0A2V2ZB23</accession>
<dbReference type="InterPro" id="IPR000182">
    <property type="entry name" value="GNAT_dom"/>
</dbReference>
<evidence type="ECO:0000313" key="3">
    <source>
        <dbReference type="Proteomes" id="UP000247150"/>
    </source>
</evidence>
<dbReference type="Proteomes" id="UP000247150">
    <property type="component" value="Unassembled WGS sequence"/>
</dbReference>
<organism evidence="2 3">
    <name type="scientific">Cytobacillus oceanisediminis</name>
    <dbReference type="NCBI Taxonomy" id="665099"/>
    <lineage>
        <taxon>Bacteria</taxon>
        <taxon>Bacillati</taxon>
        <taxon>Bacillota</taxon>
        <taxon>Bacilli</taxon>
        <taxon>Bacillales</taxon>
        <taxon>Bacillaceae</taxon>
        <taxon>Cytobacillus</taxon>
    </lineage>
</organism>